<sequence>MARIENGRQSFDTMSIRTISSSRMDDESSLGSDSEINGFTSDRQTDKYGFIGGAQQTDGSAQDLPPQVLRQREVKWLDMLSHWDKWMIKRFNKTAVPERNSSCPQRSCMALLSGGKVKKEQNHGKFQRSHSRLHVFGFQELDSQPGDPKWVDVIEKDLHRQFLSMRCLCLGEDTGTLSDITHWDHDNVLFLTINMTFELLCVMFLTLRRQQDLFRVLKAYTLYRPEEGYCQAQAPIAAVLLMHMPAEDAFWGLVQICEKYLPGYYSPGLEAIQLDGEILFALLRRVSPLAYRHLEKHKIDPILYMTEWFMCAFSRTLPWASVLRVWDMFLCDGVKIIFRVGLVLLKCMLGTREKLKAYQGQYETMELLRAIEPRYMQEGFLVREILEVPVTARDVERENYTQLKRWKKNRGELNFKSPPRLHGARIIMLAEPPRRQDLQQNPTIVLDVPEPAPQLKKGKEEKKSMKKRRSIKKSQPILNIPNPYSLPKTETDPLQHQEAPPTDVPPAKETPLQRSTQSLSSTDQDTY</sequence>
<dbReference type="AlphaFoldDB" id="A0A7J5YQ28"/>
<keyword evidence="4" id="KW-1185">Reference proteome</keyword>
<feature type="compositionally biased region" description="Low complexity" evidence="1">
    <location>
        <begin position="512"/>
        <end position="527"/>
    </location>
</feature>
<proteinExistence type="predicted"/>
<name>A0A7J5YQ28_DISMA</name>
<dbReference type="SMART" id="SM00164">
    <property type="entry name" value="TBC"/>
    <property type="match status" value="1"/>
</dbReference>
<dbReference type="Pfam" id="PF00566">
    <property type="entry name" value="RabGAP-TBC"/>
    <property type="match status" value="1"/>
</dbReference>
<feature type="compositionally biased region" description="Polar residues" evidence="1">
    <location>
        <begin position="7"/>
        <end position="22"/>
    </location>
</feature>
<dbReference type="Gene3D" id="1.10.8.270">
    <property type="entry name" value="putative rabgap domain of human tbc1 domain family member 14 like domains"/>
    <property type="match status" value="1"/>
</dbReference>
<gene>
    <name evidence="3" type="ORF">F7725_012833</name>
</gene>
<evidence type="ECO:0000259" key="2">
    <source>
        <dbReference type="PROSITE" id="PS50086"/>
    </source>
</evidence>
<feature type="region of interest" description="Disordered" evidence="1">
    <location>
        <begin position="1"/>
        <end position="41"/>
    </location>
</feature>
<reference evidence="3 4" key="1">
    <citation type="submission" date="2020-03" db="EMBL/GenBank/DDBJ databases">
        <title>Dissostichus mawsoni Genome sequencing and assembly.</title>
        <authorList>
            <person name="Park H."/>
        </authorList>
    </citation>
    <scope>NUCLEOTIDE SEQUENCE [LARGE SCALE GENOMIC DNA]</scope>
    <source>
        <strain evidence="3">DM0001</strain>
        <tissue evidence="3">Muscle</tissue>
    </source>
</reference>
<dbReference type="Gene3D" id="1.10.472.80">
    <property type="entry name" value="Ypt/Rab-GAP domain of gyp1p, domain 3"/>
    <property type="match status" value="1"/>
</dbReference>
<dbReference type="PROSITE" id="PS50086">
    <property type="entry name" value="TBC_RABGAP"/>
    <property type="match status" value="1"/>
</dbReference>
<protein>
    <recommendedName>
        <fullName evidence="2">Rab-GAP TBC domain-containing protein</fullName>
    </recommendedName>
</protein>
<feature type="non-terminal residue" evidence="3">
    <location>
        <position position="527"/>
    </location>
</feature>
<organism evidence="3 4">
    <name type="scientific">Dissostichus mawsoni</name>
    <name type="common">Antarctic cod</name>
    <dbReference type="NCBI Taxonomy" id="36200"/>
    <lineage>
        <taxon>Eukaryota</taxon>
        <taxon>Metazoa</taxon>
        <taxon>Chordata</taxon>
        <taxon>Craniata</taxon>
        <taxon>Vertebrata</taxon>
        <taxon>Euteleostomi</taxon>
        <taxon>Actinopterygii</taxon>
        <taxon>Neopterygii</taxon>
        <taxon>Teleostei</taxon>
        <taxon>Neoteleostei</taxon>
        <taxon>Acanthomorphata</taxon>
        <taxon>Eupercaria</taxon>
        <taxon>Perciformes</taxon>
        <taxon>Notothenioidei</taxon>
        <taxon>Nototheniidae</taxon>
        <taxon>Dissostichus</taxon>
    </lineage>
</organism>
<dbReference type="PANTHER" id="PTHR47219:SF4">
    <property type="entry name" value="TBC1 DOMAIN FAMILY MEMBER 10A"/>
    <property type="match status" value="1"/>
</dbReference>
<dbReference type="SUPFAM" id="SSF47923">
    <property type="entry name" value="Ypt/Rab-GAP domain of gyp1p"/>
    <property type="match status" value="2"/>
</dbReference>
<dbReference type="Proteomes" id="UP000518266">
    <property type="component" value="Unassembled WGS sequence"/>
</dbReference>
<evidence type="ECO:0000256" key="1">
    <source>
        <dbReference type="SAM" id="MobiDB-lite"/>
    </source>
</evidence>
<feature type="region of interest" description="Disordered" evidence="1">
    <location>
        <begin position="431"/>
        <end position="527"/>
    </location>
</feature>
<dbReference type="FunFam" id="1.10.8.270:FF:000007">
    <property type="entry name" value="TBC1 domain family member 10A"/>
    <property type="match status" value="1"/>
</dbReference>
<dbReference type="InterPro" id="IPR050302">
    <property type="entry name" value="Rab_GAP_TBC_domain"/>
</dbReference>
<dbReference type="GO" id="GO:0005096">
    <property type="term" value="F:GTPase activator activity"/>
    <property type="evidence" value="ECO:0007669"/>
    <property type="project" value="TreeGrafter"/>
</dbReference>
<evidence type="ECO:0000313" key="4">
    <source>
        <dbReference type="Proteomes" id="UP000518266"/>
    </source>
</evidence>
<feature type="domain" description="Rab-GAP TBC" evidence="2">
    <location>
        <begin position="66"/>
        <end position="333"/>
    </location>
</feature>
<feature type="compositionally biased region" description="Polar residues" evidence="1">
    <location>
        <begin position="29"/>
        <end position="41"/>
    </location>
</feature>
<dbReference type="InterPro" id="IPR000195">
    <property type="entry name" value="Rab-GAP-TBC_dom"/>
</dbReference>
<dbReference type="EMBL" id="JAAKFY010000010">
    <property type="protein sequence ID" value="KAF3851061.1"/>
    <property type="molecule type" value="Genomic_DNA"/>
</dbReference>
<accession>A0A7J5YQ28</accession>
<dbReference type="InterPro" id="IPR035969">
    <property type="entry name" value="Rab-GAP_TBC_sf"/>
</dbReference>
<dbReference type="FunFam" id="1.10.472.80:FF:000008">
    <property type="entry name" value="TBC1 domain family member 10A"/>
    <property type="match status" value="1"/>
</dbReference>
<dbReference type="PANTHER" id="PTHR47219">
    <property type="entry name" value="RAB GTPASE-ACTIVATING PROTEIN 1-LIKE"/>
    <property type="match status" value="1"/>
</dbReference>
<dbReference type="GO" id="GO:0031267">
    <property type="term" value="F:small GTPase binding"/>
    <property type="evidence" value="ECO:0007669"/>
    <property type="project" value="TreeGrafter"/>
</dbReference>
<dbReference type="OrthoDB" id="159449at2759"/>
<evidence type="ECO:0000313" key="3">
    <source>
        <dbReference type="EMBL" id="KAF3851061.1"/>
    </source>
</evidence>
<comment type="caution">
    <text evidence="3">The sequence shown here is derived from an EMBL/GenBank/DDBJ whole genome shotgun (WGS) entry which is preliminary data.</text>
</comment>